<evidence type="ECO:0000313" key="2">
    <source>
        <dbReference type="EMBL" id="EDR03915.1"/>
    </source>
</evidence>
<evidence type="ECO:0000313" key="3">
    <source>
        <dbReference type="Proteomes" id="UP000001194"/>
    </source>
</evidence>
<feature type="non-terminal residue" evidence="2">
    <location>
        <position position="1"/>
    </location>
</feature>
<gene>
    <name evidence="2" type="ORF">LACBIDRAFT_399315</name>
</gene>
<dbReference type="HOGENOM" id="CLU_2229498_0_0_1"/>
<dbReference type="RefSeq" id="XP_001885483.1">
    <property type="nucleotide sequence ID" value="XM_001885448.1"/>
</dbReference>
<keyword evidence="1" id="KW-1133">Transmembrane helix</keyword>
<dbReference type="InParanoid" id="B0DNC5"/>
<name>B0DNC5_LACBS</name>
<evidence type="ECO:0000256" key="1">
    <source>
        <dbReference type="SAM" id="Phobius"/>
    </source>
</evidence>
<dbReference type="OrthoDB" id="10260134at2759"/>
<accession>B0DNC5</accession>
<feature type="transmembrane region" description="Helical" evidence="1">
    <location>
        <begin position="12"/>
        <end position="39"/>
    </location>
</feature>
<dbReference type="EMBL" id="DS547121">
    <property type="protein sequence ID" value="EDR03915.1"/>
    <property type="molecule type" value="Genomic_DNA"/>
</dbReference>
<dbReference type="AlphaFoldDB" id="B0DNC5"/>
<dbReference type="KEGG" id="lbc:LACBIDRAFT_399315"/>
<keyword evidence="3" id="KW-1185">Reference proteome</keyword>
<keyword evidence="1" id="KW-0812">Transmembrane</keyword>
<proteinExistence type="predicted"/>
<organism evidence="3">
    <name type="scientific">Laccaria bicolor (strain S238N-H82 / ATCC MYA-4686)</name>
    <name type="common">Bicoloured deceiver</name>
    <name type="synonym">Laccaria laccata var. bicolor</name>
    <dbReference type="NCBI Taxonomy" id="486041"/>
    <lineage>
        <taxon>Eukaryota</taxon>
        <taxon>Fungi</taxon>
        <taxon>Dikarya</taxon>
        <taxon>Basidiomycota</taxon>
        <taxon>Agaricomycotina</taxon>
        <taxon>Agaricomycetes</taxon>
        <taxon>Agaricomycetidae</taxon>
        <taxon>Agaricales</taxon>
        <taxon>Agaricineae</taxon>
        <taxon>Hydnangiaceae</taxon>
        <taxon>Laccaria</taxon>
    </lineage>
</organism>
<sequence>LLPPTHKIWWSSAMFFVPVHLAALAFCMSLPVRVVLAILGSSAFQPSIGCWSNSDEVLRGRAQCEFVHHCFPYAHLGLSWRHKSMKATVVCDGHESYVTGANLFQC</sequence>
<dbReference type="Proteomes" id="UP000001194">
    <property type="component" value="Unassembled WGS sequence"/>
</dbReference>
<protein>
    <submittedName>
        <fullName evidence="2">Predicted protein</fullName>
    </submittedName>
</protein>
<reference evidence="2 3" key="1">
    <citation type="journal article" date="2008" name="Nature">
        <title>The genome of Laccaria bicolor provides insights into mycorrhizal symbiosis.</title>
        <authorList>
            <person name="Martin F."/>
            <person name="Aerts A."/>
            <person name="Ahren D."/>
            <person name="Brun A."/>
            <person name="Danchin E.G.J."/>
            <person name="Duchaussoy F."/>
            <person name="Gibon J."/>
            <person name="Kohler A."/>
            <person name="Lindquist E."/>
            <person name="Pereda V."/>
            <person name="Salamov A."/>
            <person name="Shapiro H.J."/>
            <person name="Wuyts J."/>
            <person name="Blaudez D."/>
            <person name="Buee M."/>
            <person name="Brokstein P."/>
            <person name="Canbaeck B."/>
            <person name="Cohen D."/>
            <person name="Courty P.E."/>
            <person name="Coutinho P.M."/>
            <person name="Delaruelle C."/>
            <person name="Detter J.C."/>
            <person name="Deveau A."/>
            <person name="DiFazio S."/>
            <person name="Duplessis S."/>
            <person name="Fraissinet-Tachet L."/>
            <person name="Lucic E."/>
            <person name="Frey-Klett P."/>
            <person name="Fourrey C."/>
            <person name="Feussner I."/>
            <person name="Gay G."/>
            <person name="Grimwood J."/>
            <person name="Hoegger P.J."/>
            <person name="Jain P."/>
            <person name="Kilaru S."/>
            <person name="Labbe J."/>
            <person name="Lin Y.C."/>
            <person name="Legue V."/>
            <person name="Le Tacon F."/>
            <person name="Marmeisse R."/>
            <person name="Melayah D."/>
            <person name="Montanini B."/>
            <person name="Muratet M."/>
            <person name="Nehls U."/>
            <person name="Niculita-Hirzel H."/>
            <person name="Oudot-Le Secq M.P."/>
            <person name="Peter M."/>
            <person name="Quesneville H."/>
            <person name="Rajashekar B."/>
            <person name="Reich M."/>
            <person name="Rouhier N."/>
            <person name="Schmutz J."/>
            <person name="Yin T."/>
            <person name="Chalot M."/>
            <person name="Henrissat B."/>
            <person name="Kuees U."/>
            <person name="Lucas S."/>
            <person name="Van de Peer Y."/>
            <person name="Podila G.K."/>
            <person name="Polle A."/>
            <person name="Pukkila P.J."/>
            <person name="Richardson P.M."/>
            <person name="Rouze P."/>
            <person name="Sanders I.R."/>
            <person name="Stajich J.E."/>
            <person name="Tunlid A."/>
            <person name="Tuskan G."/>
            <person name="Grigoriev I.V."/>
        </authorList>
    </citation>
    <scope>NUCLEOTIDE SEQUENCE [LARGE SCALE GENOMIC DNA]</scope>
    <source>
        <strain evidence="3">S238N-H82 / ATCC MYA-4686</strain>
    </source>
</reference>
<keyword evidence="1" id="KW-0472">Membrane</keyword>
<feature type="non-terminal residue" evidence="2">
    <location>
        <position position="106"/>
    </location>
</feature>
<dbReference type="GeneID" id="6081117"/>